<dbReference type="GeneID" id="97135333"/>
<keyword evidence="3" id="KW-1185">Reference proteome</keyword>
<sequence>MLGIKVQQVENQLIIRWQLSKIEIPISDIKTVTLDDTYGGSEPSAVRIGAAYGSSETILIRTTNQHYILFTSSETLFPKISAMLSNNSGEAECVKLATC</sequence>
<dbReference type="RefSeq" id="WP_072734087.1">
    <property type="nucleotide sequence ID" value="NZ_CBCRYD010000005.1"/>
</dbReference>
<reference evidence="2 3" key="1">
    <citation type="submission" date="2020-05" db="EMBL/GenBank/DDBJ databases">
        <title>Genome Sequencing of Type Strains.</title>
        <authorList>
            <person name="Lemaire J.F."/>
            <person name="Inderbitzin P."/>
            <person name="Gregorio O.A."/>
            <person name="Collins S.B."/>
            <person name="Wespe N."/>
            <person name="Knight-Connoni V."/>
        </authorList>
    </citation>
    <scope>NUCLEOTIDE SEQUENCE [LARGE SCALE GENOMIC DNA]</scope>
    <source>
        <strain evidence="2 3">DSM 19942</strain>
    </source>
</reference>
<evidence type="ECO:0000313" key="2">
    <source>
        <dbReference type="EMBL" id="NUU58634.1"/>
    </source>
</evidence>
<feature type="domain" description="Sublancin immunity protein SunI-like PH" evidence="1">
    <location>
        <begin position="2"/>
        <end position="79"/>
    </location>
</feature>
<organism evidence="2 3">
    <name type="scientific">Paenibacillus taichungensis</name>
    <dbReference type="NCBI Taxonomy" id="484184"/>
    <lineage>
        <taxon>Bacteria</taxon>
        <taxon>Bacillati</taxon>
        <taxon>Bacillota</taxon>
        <taxon>Bacilli</taxon>
        <taxon>Bacillales</taxon>
        <taxon>Paenibacillaceae</taxon>
        <taxon>Paenibacillus</taxon>
    </lineage>
</organism>
<dbReference type="Proteomes" id="UP000577724">
    <property type="component" value="Unassembled WGS sequence"/>
</dbReference>
<proteinExistence type="predicted"/>
<gene>
    <name evidence="2" type="ORF">HP548_31615</name>
</gene>
<evidence type="ECO:0000313" key="3">
    <source>
        <dbReference type="Proteomes" id="UP000577724"/>
    </source>
</evidence>
<dbReference type="EMBL" id="JABMCC010000121">
    <property type="protein sequence ID" value="NUU58634.1"/>
    <property type="molecule type" value="Genomic_DNA"/>
</dbReference>
<name>A0ABX2MX11_9BACL</name>
<protein>
    <recommendedName>
        <fullName evidence="1">Sublancin immunity protein SunI-like PH domain-containing protein</fullName>
    </recommendedName>
</protein>
<dbReference type="Pfam" id="PF23491">
    <property type="entry name" value="bPH_8"/>
    <property type="match status" value="1"/>
</dbReference>
<dbReference type="InterPro" id="IPR055365">
    <property type="entry name" value="PH_SunI-like"/>
</dbReference>
<evidence type="ECO:0000259" key="1">
    <source>
        <dbReference type="Pfam" id="PF23491"/>
    </source>
</evidence>
<comment type="caution">
    <text evidence="2">The sequence shown here is derived from an EMBL/GenBank/DDBJ whole genome shotgun (WGS) entry which is preliminary data.</text>
</comment>
<accession>A0ABX2MX11</accession>